<dbReference type="AlphaFoldDB" id="A0A9N8DN10"/>
<gene>
    <name evidence="2" type="ORF">SEMRO_217_G089610.1</name>
</gene>
<evidence type="ECO:0000256" key="1">
    <source>
        <dbReference type="SAM" id="MobiDB-lite"/>
    </source>
</evidence>
<proteinExistence type="predicted"/>
<accession>A0A9N8DN10</accession>
<feature type="compositionally biased region" description="Basic residues" evidence="1">
    <location>
        <begin position="86"/>
        <end position="96"/>
    </location>
</feature>
<keyword evidence="3" id="KW-1185">Reference proteome</keyword>
<evidence type="ECO:0000313" key="3">
    <source>
        <dbReference type="Proteomes" id="UP001153069"/>
    </source>
</evidence>
<dbReference type="EMBL" id="CAICTM010000216">
    <property type="protein sequence ID" value="CAB9505035.1"/>
    <property type="molecule type" value="Genomic_DNA"/>
</dbReference>
<reference evidence="2" key="1">
    <citation type="submission" date="2020-06" db="EMBL/GenBank/DDBJ databases">
        <authorList>
            <consortium name="Plant Systems Biology data submission"/>
        </authorList>
    </citation>
    <scope>NUCLEOTIDE SEQUENCE</scope>
    <source>
        <strain evidence="2">D6</strain>
    </source>
</reference>
<name>A0A9N8DN10_9STRA</name>
<feature type="compositionally biased region" description="Polar residues" evidence="1">
    <location>
        <begin position="8"/>
        <end position="18"/>
    </location>
</feature>
<feature type="compositionally biased region" description="Basic and acidic residues" evidence="1">
    <location>
        <begin position="73"/>
        <end position="85"/>
    </location>
</feature>
<comment type="caution">
    <text evidence="2">The sequence shown here is derived from an EMBL/GenBank/DDBJ whole genome shotgun (WGS) entry which is preliminary data.</text>
</comment>
<feature type="region of interest" description="Disordered" evidence="1">
    <location>
        <begin position="1"/>
        <end position="106"/>
    </location>
</feature>
<evidence type="ECO:0000313" key="2">
    <source>
        <dbReference type="EMBL" id="CAB9505035.1"/>
    </source>
</evidence>
<organism evidence="2 3">
    <name type="scientific">Seminavis robusta</name>
    <dbReference type="NCBI Taxonomy" id="568900"/>
    <lineage>
        <taxon>Eukaryota</taxon>
        <taxon>Sar</taxon>
        <taxon>Stramenopiles</taxon>
        <taxon>Ochrophyta</taxon>
        <taxon>Bacillariophyta</taxon>
        <taxon>Bacillariophyceae</taxon>
        <taxon>Bacillariophycidae</taxon>
        <taxon>Naviculales</taxon>
        <taxon>Naviculaceae</taxon>
        <taxon>Seminavis</taxon>
    </lineage>
</organism>
<protein>
    <submittedName>
        <fullName evidence="2">Uncharacterized protein</fullName>
    </submittedName>
</protein>
<sequence>MLGFFERLNQSDTSNLDAGSSRRDGSDGTLKPDSSTRSQRRSFEADRSTGTSSSHGRRSFEADGSTASHHRPSHEADCCKSPKKESKPRRRRRRRQPPPTVAPSEMQLHLEEIEAFCKVMKGMDLDSRAEIFCEQIQAKKNRKQRKNKAPAA</sequence>
<dbReference type="Proteomes" id="UP001153069">
    <property type="component" value="Unassembled WGS sequence"/>
</dbReference>